<name>A0AAN6Y393_9PEZI</name>
<dbReference type="GO" id="GO:0006167">
    <property type="term" value="P:AMP biosynthetic process"/>
    <property type="evidence" value="ECO:0007669"/>
    <property type="project" value="TreeGrafter"/>
</dbReference>
<dbReference type="SUPFAM" id="SSF55811">
    <property type="entry name" value="Nudix"/>
    <property type="match status" value="1"/>
</dbReference>
<feature type="compositionally biased region" description="Basic and acidic residues" evidence="2">
    <location>
        <begin position="224"/>
        <end position="234"/>
    </location>
</feature>
<evidence type="ECO:0000259" key="3">
    <source>
        <dbReference type="PROSITE" id="PS51462"/>
    </source>
</evidence>
<organism evidence="4 5">
    <name type="scientific">Rhypophila decipiens</name>
    <dbReference type="NCBI Taxonomy" id="261697"/>
    <lineage>
        <taxon>Eukaryota</taxon>
        <taxon>Fungi</taxon>
        <taxon>Dikarya</taxon>
        <taxon>Ascomycota</taxon>
        <taxon>Pezizomycotina</taxon>
        <taxon>Sordariomycetes</taxon>
        <taxon>Sordariomycetidae</taxon>
        <taxon>Sordariales</taxon>
        <taxon>Naviculisporaceae</taxon>
        <taxon>Rhypophila</taxon>
    </lineage>
</organism>
<sequence>MGTVAREDNSSPRQTAPTDAGLQDWLQGIDITMAFSPASGIVISCGTVTLDLVHGKVLLIWNNRFGIYQLPKGRKDIGETMLAAAVRETYEETGVRVKPFELMVATRATIPADELEEESRKKNPGVIEGQLSNEFIATCVYPDPQSETEALKIIFYFAATADSTGVPETETQEDWEKLRGEWVPISEVGKKLRFKAEESVVMKAVADAAKTGYTIGTTAEAADGDIKPGIDFQERQPIPSPA</sequence>
<dbReference type="GO" id="GO:0006754">
    <property type="term" value="P:ATP biosynthetic process"/>
    <property type="evidence" value="ECO:0007669"/>
    <property type="project" value="TreeGrafter"/>
</dbReference>
<gene>
    <name evidence="4" type="ORF">QBC37DRAFT_290346</name>
</gene>
<comment type="caution">
    <text evidence="4">The sequence shown here is derived from an EMBL/GenBank/DDBJ whole genome shotgun (WGS) entry which is preliminary data.</text>
</comment>
<dbReference type="InterPro" id="IPR020084">
    <property type="entry name" value="NUDIX_hydrolase_CS"/>
</dbReference>
<reference evidence="4" key="1">
    <citation type="journal article" date="2023" name="Mol. Phylogenet. Evol.">
        <title>Genome-scale phylogeny and comparative genomics of the fungal order Sordariales.</title>
        <authorList>
            <person name="Hensen N."/>
            <person name="Bonometti L."/>
            <person name="Westerberg I."/>
            <person name="Brannstrom I.O."/>
            <person name="Guillou S."/>
            <person name="Cros-Aarteil S."/>
            <person name="Calhoun S."/>
            <person name="Haridas S."/>
            <person name="Kuo A."/>
            <person name="Mondo S."/>
            <person name="Pangilinan J."/>
            <person name="Riley R."/>
            <person name="LaButti K."/>
            <person name="Andreopoulos B."/>
            <person name="Lipzen A."/>
            <person name="Chen C."/>
            <person name="Yan M."/>
            <person name="Daum C."/>
            <person name="Ng V."/>
            <person name="Clum A."/>
            <person name="Steindorff A."/>
            <person name="Ohm R.A."/>
            <person name="Martin F."/>
            <person name="Silar P."/>
            <person name="Natvig D.O."/>
            <person name="Lalanne C."/>
            <person name="Gautier V."/>
            <person name="Ament-Velasquez S.L."/>
            <person name="Kruys A."/>
            <person name="Hutchinson M.I."/>
            <person name="Powell A.J."/>
            <person name="Barry K."/>
            <person name="Miller A.N."/>
            <person name="Grigoriev I.V."/>
            <person name="Debuchy R."/>
            <person name="Gladieux P."/>
            <person name="Hiltunen Thoren M."/>
            <person name="Johannesson H."/>
        </authorList>
    </citation>
    <scope>NUCLEOTIDE SEQUENCE</scope>
    <source>
        <strain evidence="4">PSN293</strain>
    </source>
</reference>
<evidence type="ECO:0000256" key="1">
    <source>
        <dbReference type="ARBA" id="ARBA00022801"/>
    </source>
</evidence>
<dbReference type="GO" id="GO:0004081">
    <property type="term" value="F:bis(5'-nucleosyl)-tetraphosphatase (asymmetrical) activity"/>
    <property type="evidence" value="ECO:0007669"/>
    <property type="project" value="TreeGrafter"/>
</dbReference>
<dbReference type="PANTHER" id="PTHR21340">
    <property type="entry name" value="DIADENOSINE 5,5-P1,P4-TETRAPHOSPHATE PYROPHOSPHOHYDROLASE MUTT"/>
    <property type="match status" value="1"/>
</dbReference>
<accession>A0AAN6Y393</accession>
<proteinExistence type="predicted"/>
<dbReference type="PANTHER" id="PTHR21340:SF0">
    <property type="entry name" value="BIS(5'-NUCLEOSYL)-TETRAPHOSPHATASE [ASYMMETRICAL]"/>
    <property type="match status" value="1"/>
</dbReference>
<dbReference type="EMBL" id="MU858150">
    <property type="protein sequence ID" value="KAK4211393.1"/>
    <property type="molecule type" value="Genomic_DNA"/>
</dbReference>
<evidence type="ECO:0000256" key="2">
    <source>
        <dbReference type="SAM" id="MobiDB-lite"/>
    </source>
</evidence>
<dbReference type="InterPro" id="IPR051325">
    <property type="entry name" value="Nudix_hydrolase_domain"/>
</dbReference>
<dbReference type="InterPro" id="IPR015797">
    <property type="entry name" value="NUDIX_hydrolase-like_dom_sf"/>
</dbReference>
<dbReference type="InterPro" id="IPR000086">
    <property type="entry name" value="NUDIX_hydrolase_dom"/>
</dbReference>
<dbReference type="PROSITE" id="PS51462">
    <property type="entry name" value="NUDIX"/>
    <property type="match status" value="1"/>
</dbReference>
<keyword evidence="1 4" id="KW-0378">Hydrolase</keyword>
<protein>
    <submittedName>
        <fullName evidence="4">NUDIX hydrolase domain-like protein</fullName>
    </submittedName>
</protein>
<evidence type="ECO:0000313" key="4">
    <source>
        <dbReference type="EMBL" id="KAK4211393.1"/>
    </source>
</evidence>
<dbReference type="AlphaFoldDB" id="A0AAN6Y393"/>
<dbReference type="Proteomes" id="UP001301769">
    <property type="component" value="Unassembled WGS sequence"/>
</dbReference>
<feature type="region of interest" description="Disordered" evidence="2">
    <location>
        <begin position="219"/>
        <end position="242"/>
    </location>
</feature>
<keyword evidence="5" id="KW-1185">Reference proteome</keyword>
<dbReference type="Gene3D" id="3.90.79.10">
    <property type="entry name" value="Nucleoside Triphosphate Pyrophosphohydrolase"/>
    <property type="match status" value="1"/>
</dbReference>
<evidence type="ECO:0000313" key="5">
    <source>
        <dbReference type="Proteomes" id="UP001301769"/>
    </source>
</evidence>
<dbReference type="Pfam" id="PF00293">
    <property type="entry name" value="NUDIX"/>
    <property type="match status" value="1"/>
</dbReference>
<feature type="domain" description="Nudix hydrolase" evidence="3">
    <location>
        <begin position="34"/>
        <end position="207"/>
    </location>
</feature>
<dbReference type="PROSITE" id="PS00893">
    <property type="entry name" value="NUDIX_BOX"/>
    <property type="match status" value="1"/>
</dbReference>
<reference evidence="4" key="2">
    <citation type="submission" date="2023-05" db="EMBL/GenBank/DDBJ databases">
        <authorList>
            <consortium name="Lawrence Berkeley National Laboratory"/>
            <person name="Steindorff A."/>
            <person name="Hensen N."/>
            <person name="Bonometti L."/>
            <person name="Westerberg I."/>
            <person name="Brannstrom I.O."/>
            <person name="Guillou S."/>
            <person name="Cros-Aarteil S."/>
            <person name="Calhoun S."/>
            <person name="Haridas S."/>
            <person name="Kuo A."/>
            <person name="Mondo S."/>
            <person name="Pangilinan J."/>
            <person name="Riley R."/>
            <person name="Labutti K."/>
            <person name="Andreopoulos B."/>
            <person name="Lipzen A."/>
            <person name="Chen C."/>
            <person name="Yanf M."/>
            <person name="Daum C."/>
            <person name="Ng V."/>
            <person name="Clum A."/>
            <person name="Ohm R."/>
            <person name="Martin F."/>
            <person name="Silar P."/>
            <person name="Natvig D."/>
            <person name="Lalanne C."/>
            <person name="Gautier V."/>
            <person name="Ament-Velasquez S.L."/>
            <person name="Kruys A."/>
            <person name="Hutchinson M.I."/>
            <person name="Powell A.J."/>
            <person name="Barry K."/>
            <person name="Miller A.N."/>
            <person name="Grigoriev I.V."/>
            <person name="Debuchy R."/>
            <person name="Gladieux P."/>
            <person name="Thoren M.H."/>
            <person name="Johannesson H."/>
        </authorList>
    </citation>
    <scope>NUCLEOTIDE SEQUENCE</scope>
    <source>
        <strain evidence="4">PSN293</strain>
    </source>
</reference>